<keyword evidence="2" id="KW-1185">Reference proteome</keyword>
<gene>
    <name evidence="1" type="ORF">Cgig2_011078</name>
</gene>
<dbReference type="EMBL" id="JAKOGI010000821">
    <property type="protein sequence ID" value="KAJ8430134.1"/>
    <property type="molecule type" value="Genomic_DNA"/>
</dbReference>
<name>A0A9Q1JSD7_9CARY</name>
<proteinExistence type="predicted"/>
<evidence type="ECO:0000313" key="1">
    <source>
        <dbReference type="EMBL" id="KAJ8430134.1"/>
    </source>
</evidence>
<comment type="caution">
    <text evidence="1">The sequence shown here is derived from an EMBL/GenBank/DDBJ whole genome shotgun (WGS) entry which is preliminary data.</text>
</comment>
<protein>
    <submittedName>
        <fullName evidence="1">Uncharacterized protein</fullName>
    </submittedName>
</protein>
<reference evidence="1" key="1">
    <citation type="submission" date="2022-04" db="EMBL/GenBank/DDBJ databases">
        <title>Carnegiea gigantea Genome sequencing and assembly v2.</title>
        <authorList>
            <person name="Copetti D."/>
            <person name="Sanderson M.J."/>
            <person name="Burquez A."/>
            <person name="Wojciechowski M.F."/>
        </authorList>
    </citation>
    <scope>NUCLEOTIDE SEQUENCE</scope>
    <source>
        <strain evidence="1">SGP5-SGP5p</strain>
        <tissue evidence="1">Aerial part</tissue>
    </source>
</reference>
<dbReference type="PANTHER" id="PTHR33240">
    <property type="entry name" value="OS08G0508500 PROTEIN"/>
    <property type="match status" value="1"/>
</dbReference>
<dbReference type="PANTHER" id="PTHR33240:SF17">
    <property type="entry name" value="EUKARYOTIC PEPTIDE CHAIN RELEASE FACTOR GTP-BINDING SUBUNIT-LIKE"/>
    <property type="match status" value="1"/>
</dbReference>
<organism evidence="1 2">
    <name type="scientific">Carnegiea gigantea</name>
    <dbReference type="NCBI Taxonomy" id="171969"/>
    <lineage>
        <taxon>Eukaryota</taxon>
        <taxon>Viridiplantae</taxon>
        <taxon>Streptophyta</taxon>
        <taxon>Embryophyta</taxon>
        <taxon>Tracheophyta</taxon>
        <taxon>Spermatophyta</taxon>
        <taxon>Magnoliopsida</taxon>
        <taxon>eudicotyledons</taxon>
        <taxon>Gunneridae</taxon>
        <taxon>Pentapetalae</taxon>
        <taxon>Caryophyllales</taxon>
        <taxon>Cactineae</taxon>
        <taxon>Cactaceae</taxon>
        <taxon>Cactoideae</taxon>
        <taxon>Echinocereeae</taxon>
        <taxon>Carnegiea</taxon>
    </lineage>
</organism>
<dbReference type="AlphaFoldDB" id="A0A9Q1JSD7"/>
<evidence type="ECO:0000313" key="2">
    <source>
        <dbReference type="Proteomes" id="UP001153076"/>
    </source>
</evidence>
<dbReference type="Proteomes" id="UP001153076">
    <property type="component" value="Unassembled WGS sequence"/>
</dbReference>
<accession>A0A9Q1JSD7</accession>
<sequence length="383" mass="41900">MLKASLGLLRRLSFGGTVLTAEQGSRITVPTMVFGGEQGPCFTSQHNDLLVVEMKVASAILTYLGRDIVPLVRLILGFGGQKVNPTGVIYLSLFFGDKVRAKNLEVDFLVMDVPTAYNVILGRPTLHKVKRCSPLTFKIIPFDGGWDELHLFGVPAFGLSPLALFHIMNVGLELSSRKLGAKVVKTLRRNSTPSSMAPQIGLLFGLGRLLDPRYSLSLSPCECNLGLGDRFVFLLGLPSGLILPQPFPAAFSLQNKFTKNKAERKAEKRGKKEEYIPPTSAIATSSSVTLMGSEVPEVSKSHDLNQMKRLAKVGMLSTLRKILKNKEPVVAKKKWFSKNFNFGSQFNSSLSLDLLFFLSSPCVDSITWAINLGIGLGRSSSHM</sequence>